<gene>
    <name evidence="1" type="ORF">LIZ82_10145</name>
</gene>
<dbReference type="EMBL" id="JAJCJQ010000015">
    <property type="protein sequence ID" value="MCB6961246.1"/>
    <property type="molecule type" value="Genomic_DNA"/>
</dbReference>
<name>A0AAW4UQW4_9FIRM</name>
<comment type="caution">
    <text evidence="1">The sequence shown here is derived from an EMBL/GenBank/DDBJ whole genome shotgun (WGS) entry which is preliminary data.</text>
</comment>
<proteinExistence type="predicted"/>
<dbReference type="AlphaFoldDB" id="A0AAW4UQW4"/>
<reference evidence="1" key="1">
    <citation type="submission" date="2021-10" db="EMBL/GenBank/DDBJ databases">
        <title>Collection of gut derived symbiotic bacterial strains cultured from healthy donors.</title>
        <authorList>
            <person name="Lin H."/>
            <person name="Littmann E."/>
            <person name="Kohout C."/>
            <person name="Pamer E.G."/>
        </authorList>
    </citation>
    <scope>NUCLEOTIDE SEQUENCE</scope>
    <source>
        <strain evidence="1">DFI.7.28A</strain>
    </source>
</reference>
<accession>A0AAW4UQW4</accession>
<protein>
    <submittedName>
        <fullName evidence="1">Uncharacterized protein</fullName>
    </submittedName>
</protein>
<dbReference type="Proteomes" id="UP001197741">
    <property type="component" value="Unassembled WGS sequence"/>
</dbReference>
<sequence>MMSSIFYEEIKENRLNTWKENKNPYDILADNNRIERLGGWDFLFIADELFTDCVQVDWGSFAYKCTKE</sequence>
<dbReference type="RefSeq" id="WP_306783189.1">
    <property type="nucleotide sequence ID" value="NZ_CP143947.1"/>
</dbReference>
<evidence type="ECO:0000313" key="1">
    <source>
        <dbReference type="EMBL" id="MCB6961246.1"/>
    </source>
</evidence>
<evidence type="ECO:0000313" key="2">
    <source>
        <dbReference type="Proteomes" id="UP001197741"/>
    </source>
</evidence>
<organism evidence="1 2">
    <name type="scientific">Agathobacter rectalis</name>
    <dbReference type="NCBI Taxonomy" id="39491"/>
    <lineage>
        <taxon>Bacteria</taxon>
        <taxon>Bacillati</taxon>
        <taxon>Bacillota</taxon>
        <taxon>Clostridia</taxon>
        <taxon>Lachnospirales</taxon>
        <taxon>Lachnospiraceae</taxon>
        <taxon>Agathobacter</taxon>
    </lineage>
</organism>